<organism evidence="1 2">
    <name type="scientific">Araneus ventricosus</name>
    <name type="common">Orbweaver spider</name>
    <name type="synonym">Epeira ventricosa</name>
    <dbReference type="NCBI Taxonomy" id="182803"/>
    <lineage>
        <taxon>Eukaryota</taxon>
        <taxon>Metazoa</taxon>
        <taxon>Ecdysozoa</taxon>
        <taxon>Arthropoda</taxon>
        <taxon>Chelicerata</taxon>
        <taxon>Arachnida</taxon>
        <taxon>Araneae</taxon>
        <taxon>Araneomorphae</taxon>
        <taxon>Entelegynae</taxon>
        <taxon>Araneoidea</taxon>
        <taxon>Araneidae</taxon>
        <taxon>Araneus</taxon>
    </lineage>
</organism>
<proteinExistence type="predicted"/>
<accession>A0A4Y2WJN4</accession>
<protein>
    <submittedName>
        <fullName evidence="1">Uncharacterized protein</fullName>
    </submittedName>
</protein>
<gene>
    <name evidence="1" type="ORF">AVEN_260930_1</name>
</gene>
<name>A0A4Y2WJN4_ARAVE</name>
<reference evidence="1 2" key="1">
    <citation type="journal article" date="2019" name="Sci. Rep.">
        <title>Orb-weaving spider Araneus ventricosus genome elucidates the spidroin gene catalogue.</title>
        <authorList>
            <person name="Kono N."/>
            <person name="Nakamura H."/>
            <person name="Ohtoshi R."/>
            <person name="Moran D.A.P."/>
            <person name="Shinohara A."/>
            <person name="Yoshida Y."/>
            <person name="Fujiwara M."/>
            <person name="Mori M."/>
            <person name="Tomita M."/>
            <person name="Arakawa K."/>
        </authorList>
    </citation>
    <scope>NUCLEOTIDE SEQUENCE [LARGE SCALE GENOMIC DNA]</scope>
</reference>
<evidence type="ECO:0000313" key="2">
    <source>
        <dbReference type="Proteomes" id="UP000499080"/>
    </source>
</evidence>
<keyword evidence="2" id="KW-1185">Reference proteome</keyword>
<evidence type="ECO:0000313" key="1">
    <source>
        <dbReference type="EMBL" id="GBO37261.1"/>
    </source>
</evidence>
<dbReference type="Proteomes" id="UP000499080">
    <property type="component" value="Unassembled WGS sequence"/>
</dbReference>
<dbReference type="AlphaFoldDB" id="A0A4Y2WJN4"/>
<comment type="caution">
    <text evidence="1">The sequence shown here is derived from an EMBL/GenBank/DDBJ whole genome shotgun (WGS) entry which is preliminary data.</text>
</comment>
<sequence>MSCLCWRRGTFHLVDLKDLLGGRIVPQRFSLSSSSLLKQCGSHAPPLRYCYGAPLATHLATYRVSSESGLNDSSSQQPERDFFNFLPMTYHFGPKV</sequence>
<dbReference type="EMBL" id="BGPR01061621">
    <property type="protein sequence ID" value="GBO37261.1"/>
    <property type="molecule type" value="Genomic_DNA"/>
</dbReference>